<dbReference type="EMBL" id="PPEA01000480">
    <property type="protein sequence ID" value="PQM46486.1"/>
    <property type="molecule type" value="Genomic_DNA"/>
</dbReference>
<feature type="compositionally biased region" description="Polar residues" evidence="1">
    <location>
        <begin position="7"/>
        <end position="16"/>
    </location>
</feature>
<name>A0A2S8BIQ6_9MYCO</name>
<feature type="compositionally biased region" description="Low complexity" evidence="1">
    <location>
        <begin position="81"/>
        <end position="93"/>
    </location>
</feature>
<sequence>MIRVTRTALSTITSRGESGGGPVRIASSARGAGGGRNGWLLDEKITANERVRRAKRAAKTWAIMPPIEAPTTCARSMPRWSSTAAPSSAMSSSVYTAGLRSPRKDRSIRTGSSPPACRRSSLLDRPTSRLSYRITRRPCAASFSQKPVRHSSSCAPNPMISSTAGSFGLPMSS</sequence>
<gene>
    <name evidence="2" type="ORF">C1Y40_03347</name>
</gene>
<dbReference type="AlphaFoldDB" id="A0A2S8BIQ6"/>
<dbReference type="Proteomes" id="UP000238296">
    <property type="component" value="Unassembled WGS sequence"/>
</dbReference>
<evidence type="ECO:0000313" key="2">
    <source>
        <dbReference type="EMBL" id="PQM46486.1"/>
    </source>
</evidence>
<accession>A0A2S8BIQ6</accession>
<evidence type="ECO:0000256" key="1">
    <source>
        <dbReference type="SAM" id="MobiDB-lite"/>
    </source>
</evidence>
<proteinExistence type="predicted"/>
<feature type="region of interest" description="Disordered" evidence="1">
    <location>
        <begin position="139"/>
        <end position="173"/>
    </location>
</feature>
<evidence type="ECO:0000313" key="3">
    <source>
        <dbReference type="Proteomes" id="UP000238296"/>
    </source>
</evidence>
<organism evidence="2 3">
    <name type="scientific">Mycobacterium talmoniae</name>
    <dbReference type="NCBI Taxonomy" id="1858794"/>
    <lineage>
        <taxon>Bacteria</taxon>
        <taxon>Bacillati</taxon>
        <taxon>Actinomycetota</taxon>
        <taxon>Actinomycetes</taxon>
        <taxon>Mycobacteriales</taxon>
        <taxon>Mycobacteriaceae</taxon>
        <taxon>Mycobacterium</taxon>
    </lineage>
</organism>
<feature type="compositionally biased region" description="Polar residues" evidence="1">
    <location>
        <begin position="142"/>
        <end position="173"/>
    </location>
</feature>
<reference evidence="2 3" key="1">
    <citation type="journal article" date="2017" name="Int. J. Syst. Evol. Microbiol.">
        <title>Mycobacterium talmoniae sp. nov., a slowly growing mycobacterium isolated from human respiratory samples.</title>
        <authorList>
            <person name="Davidson R.M."/>
            <person name="DeGroote M.A."/>
            <person name="Marola J.L."/>
            <person name="Buss S."/>
            <person name="Jones V."/>
            <person name="McNeil M.R."/>
            <person name="Freifeld A.G."/>
            <person name="Elaine Epperson L."/>
            <person name="Hasan N.A."/>
            <person name="Jackson M."/>
            <person name="Iwen P.C."/>
            <person name="Salfinger M."/>
            <person name="Strong M."/>
        </authorList>
    </citation>
    <scope>NUCLEOTIDE SEQUENCE [LARGE SCALE GENOMIC DNA]</scope>
    <source>
        <strain evidence="2 3">ATCC BAA-2683</strain>
    </source>
</reference>
<feature type="region of interest" description="Disordered" evidence="1">
    <location>
        <begin position="74"/>
        <end position="123"/>
    </location>
</feature>
<protein>
    <submittedName>
        <fullName evidence="2">Uncharacterized protein</fullName>
    </submittedName>
</protein>
<comment type="caution">
    <text evidence="2">The sequence shown here is derived from an EMBL/GenBank/DDBJ whole genome shotgun (WGS) entry which is preliminary data.</text>
</comment>
<feature type="region of interest" description="Disordered" evidence="1">
    <location>
        <begin position="1"/>
        <end position="32"/>
    </location>
</feature>